<protein>
    <submittedName>
        <fullName evidence="1">Uncharacterized protein</fullName>
    </submittedName>
</protein>
<sequence>MSEGGKRALMQVDPTRLVELAASSEGILTAMALDWQAAAEDLAEACAGLGDATGAQNVTASYADSLADAGEVVTALTQALDVGITGLVDAAQDAVRADDAVASELARAAHQISDEGFGTMPGRGGR</sequence>
<organism evidence="1 2">
    <name type="scientific">Nocardioides glacieisoli</name>
    <dbReference type="NCBI Taxonomy" id="1168730"/>
    <lineage>
        <taxon>Bacteria</taxon>
        <taxon>Bacillati</taxon>
        <taxon>Actinomycetota</taxon>
        <taxon>Actinomycetes</taxon>
        <taxon>Propionibacteriales</taxon>
        <taxon>Nocardioidaceae</taxon>
        <taxon>Nocardioides</taxon>
    </lineage>
</organism>
<evidence type="ECO:0000313" key="1">
    <source>
        <dbReference type="EMBL" id="RYB92236.1"/>
    </source>
</evidence>
<reference evidence="1 2" key="1">
    <citation type="submission" date="2019-01" db="EMBL/GenBank/DDBJ databases">
        <title>Novel species of Nocardioides.</title>
        <authorList>
            <person name="Liu Q."/>
            <person name="Xin Y.-H."/>
        </authorList>
    </citation>
    <scope>NUCLEOTIDE SEQUENCE [LARGE SCALE GENOMIC DNA]</scope>
    <source>
        <strain evidence="1 2">HLT3-15</strain>
    </source>
</reference>
<evidence type="ECO:0000313" key="2">
    <source>
        <dbReference type="Proteomes" id="UP000291838"/>
    </source>
</evidence>
<dbReference type="AlphaFoldDB" id="A0A4Q2RUB7"/>
<dbReference type="EMBL" id="SDWS01000002">
    <property type="protein sequence ID" value="RYB92236.1"/>
    <property type="molecule type" value="Genomic_DNA"/>
</dbReference>
<proteinExistence type="predicted"/>
<name>A0A4Q2RUB7_9ACTN</name>
<keyword evidence="2" id="KW-1185">Reference proteome</keyword>
<comment type="caution">
    <text evidence="1">The sequence shown here is derived from an EMBL/GenBank/DDBJ whole genome shotgun (WGS) entry which is preliminary data.</text>
</comment>
<accession>A0A4Q2RUB7</accession>
<dbReference type="RefSeq" id="WP_129473841.1">
    <property type="nucleotide sequence ID" value="NZ_SDWS01000002.1"/>
</dbReference>
<gene>
    <name evidence="1" type="ORF">EUA06_04485</name>
</gene>
<dbReference type="OrthoDB" id="3786233at2"/>
<dbReference type="Proteomes" id="UP000291838">
    <property type="component" value="Unassembled WGS sequence"/>
</dbReference>